<evidence type="ECO:0000256" key="1">
    <source>
        <dbReference type="SAM" id="MobiDB-lite"/>
    </source>
</evidence>
<feature type="region of interest" description="Disordered" evidence="1">
    <location>
        <begin position="564"/>
        <end position="618"/>
    </location>
</feature>
<dbReference type="SUPFAM" id="SSF54001">
    <property type="entry name" value="Cysteine proteinases"/>
    <property type="match status" value="1"/>
</dbReference>
<feature type="non-terminal residue" evidence="3">
    <location>
        <position position="1"/>
    </location>
</feature>
<dbReference type="InterPro" id="IPR046496">
    <property type="entry name" value="DUF6589"/>
</dbReference>
<dbReference type="InterPro" id="IPR003323">
    <property type="entry name" value="OTU_dom"/>
</dbReference>
<dbReference type="Pfam" id="PF02338">
    <property type="entry name" value="OTU"/>
    <property type="match status" value="1"/>
</dbReference>
<name>A0A8S4N4P7_OWEFU</name>
<proteinExistence type="predicted"/>
<keyword evidence="4" id="KW-1185">Reference proteome</keyword>
<dbReference type="InterPro" id="IPR033467">
    <property type="entry name" value="Tesmin/TSO1-like_CXC"/>
</dbReference>
<comment type="caution">
    <text evidence="3">The sequence shown here is derived from an EMBL/GenBank/DDBJ whole genome shotgun (WGS) entry which is preliminary data.</text>
</comment>
<dbReference type="Pfam" id="PF20231">
    <property type="entry name" value="DUF6589"/>
    <property type="match status" value="1"/>
</dbReference>
<evidence type="ECO:0000313" key="3">
    <source>
        <dbReference type="EMBL" id="CAH1775834.1"/>
    </source>
</evidence>
<feature type="compositionally biased region" description="Polar residues" evidence="1">
    <location>
        <begin position="568"/>
        <end position="588"/>
    </location>
</feature>
<feature type="compositionally biased region" description="Polar residues" evidence="1">
    <location>
        <begin position="609"/>
        <end position="618"/>
    </location>
</feature>
<evidence type="ECO:0000313" key="4">
    <source>
        <dbReference type="Proteomes" id="UP000749559"/>
    </source>
</evidence>
<dbReference type="SMART" id="SM01114">
    <property type="entry name" value="CXC"/>
    <property type="match status" value="1"/>
</dbReference>
<protein>
    <recommendedName>
        <fullName evidence="2">OTU domain-containing protein</fullName>
    </recommendedName>
</protein>
<dbReference type="OrthoDB" id="10071095at2759"/>
<organism evidence="3 4">
    <name type="scientific">Owenia fusiformis</name>
    <name type="common">Polychaete worm</name>
    <dbReference type="NCBI Taxonomy" id="6347"/>
    <lineage>
        <taxon>Eukaryota</taxon>
        <taxon>Metazoa</taxon>
        <taxon>Spiralia</taxon>
        <taxon>Lophotrochozoa</taxon>
        <taxon>Annelida</taxon>
        <taxon>Polychaeta</taxon>
        <taxon>Sedentaria</taxon>
        <taxon>Canalipalpata</taxon>
        <taxon>Sabellida</taxon>
        <taxon>Oweniida</taxon>
        <taxon>Oweniidae</taxon>
        <taxon>Owenia</taxon>
    </lineage>
</organism>
<feature type="domain" description="OTU" evidence="2">
    <location>
        <begin position="344"/>
        <end position="504"/>
    </location>
</feature>
<sequence>IFNGKGACLLIDVFELFKTKYFELFNETCPFSSKWLLIQLSSTFGKHLKVFTSHSKKHSLMLFYETISKEAHHIALYKLRKAAQEEERRKETLAVESEPPNVEPDVFSNNSVSIINGHFHQNSKQIVDYYKHHPMEVKNFTFDSLLKHISPKVWNYFLILTSTQEEKRAMLQDPTFSPLHHYKLPKRSFKRLSVLQSLLSLVNDECTYPMHIAVAEYIKRCSGSVQLVTACNRLGFCASEDSRLRFETRVKKEEQSKTVSEKLDLKTFTVVTADNIDVQTPHAMVTGNDRSWHGTSVMAIQPRPSKQCTIEQNTREMGYSVETSLSNDIPEPQPLLNTAVPVTLKKFPVYGDGRCLFRGVSCILNKDLQNAVRNQHGMCVNQQMEMYERNAADNLRSRVVQEINSQMDTLRELDDGTKAVLLDNFSSFGERVTNVTQPAAYAGMLEIITLAYLLKTPIHMYREENGNYKLHSKLPPCFTEKPITLLYRPDEPGQPGHYDALLNNNFKSLSVPLNDANDLDASFQAWRSLTKHNNNIHYADTFNFDLAAETDNVIPSTPIVAGAPPADTISQTTPHVSKNNTSLETAETSRVLFPESRSHVETVSKPRQRGNTKQPVYSSLLPTSNVEKRTLDPRILEQTDCLEKFHSHGNELVQLEKLKTACFTYIFERDCQLRLIQEKCLPGLRCKLALETQPSTDKSKIIYLDILDLPADRRETLKIVLAKLFDDFKISTELSHLVVVGDAKTYDYILKLRQDYGDILDWVIPWMGDWHILKNFQPILMKIYWDAGWKEIAQKTHKGSTLTSLANAKHFKRTHYFILQSWEAIYSYQLRSFKQHLGLEQKEDLVSLENSVASLLQDLAAKNDDFEESFVTRQGLLRNDLDKFGDAFEDFCSEMSDKFETFRMWNKFLKEDAMAYISLYLAIRERNWDLRNAAIKSMAPLFTAFDAHNYSRLLPQHISHILTLPNDVSEQFQSGAFAVSLKGTNYASVGLDEAHEMTINKEVKEVLFRINPHTIGAITDYITTSADIVQNLNVNLQRKSPITADSVETILESEQYPESGRVNFKESSPKFIEKECANVKQYLEKFSESSAFSVSQSKDLHHAFTGAEANELQKDGLLNYTTIGTEDYSTYVETRILKRPSTIPPRKKHKLHTFTARRITKTKLKQEEKERKFVTSLYKRTIAMSVSEDLPVQDLFQFLETPRAICTVEGLPYKGNKSSTVEYFTKRYNNVDSPVTNDILPISTNISAAIIEGMNIIYISPIGCHKFLKDYASFLMYRFVDHYFRQGYSDVRIIFDQQGTQGLSPKMVERERRGTVEENDADISISGDTAVPRGEKWIKFIQNKTNREQVMSFLSYYFLNNVSKILRNHNQIFITGGGFQGEHFGKTMVVRKECITEYHLQTSTEETDLSLWLHVKDTQESNILVISKDTDIGLIGLPLEIHDKNVYIQYKSGAEQRYLELNALKNAISRDPDLGTIISSGVNVFKVIQMVYIASGCDFVSYFAGHGKTSFFKTFFKHAEFVTSGRFDKCPGTLDNSCSEKQNEGLLAFFRLIGCLYFHSNRACLNSYDSPEAVFKACYKDGMNIKYQHSKFLNTIRKASWKGVYEDQLLPSDDALRFHWLRSCWLAQVWSKALTPFFLFPSIEDYGYIVQEGKVSYKWDSPANIDKIKTNVAYLTRGCGCKSGCKTSVCKCYKQHAKGGRGSCGPGCICRNCTNPYGRAKKLVVDSDSESESDNDLQGNTDSEGE</sequence>
<dbReference type="EMBL" id="CAIIXF020000001">
    <property type="protein sequence ID" value="CAH1775834.1"/>
    <property type="molecule type" value="Genomic_DNA"/>
</dbReference>
<evidence type="ECO:0000259" key="2">
    <source>
        <dbReference type="PROSITE" id="PS50802"/>
    </source>
</evidence>
<dbReference type="Gene3D" id="3.90.70.80">
    <property type="match status" value="1"/>
</dbReference>
<reference evidence="3" key="1">
    <citation type="submission" date="2022-03" db="EMBL/GenBank/DDBJ databases">
        <authorList>
            <person name="Martin C."/>
        </authorList>
    </citation>
    <scope>NUCLEOTIDE SEQUENCE</scope>
</reference>
<dbReference type="InterPro" id="IPR038765">
    <property type="entry name" value="Papain-like_cys_pep_sf"/>
</dbReference>
<dbReference type="PANTHER" id="PTHR47018:SF2">
    <property type="entry name" value="TESMIN_TSO1-LIKE CXC DOMAIN-CONTAINING PROTEIN"/>
    <property type="match status" value="1"/>
</dbReference>
<feature type="compositionally biased region" description="Polar residues" evidence="1">
    <location>
        <begin position="1737"/>
        <end position="1746"/>
    </location>
</feature>
<dbReference type="Proteomes" id="UP000749559">
    <property type="component" value="Unassembled WGS sequence"/>
</dbReference>
<dbReference type="PROSITE" id="PS50802">
    <property type="entry name" value="OTU"/>
    <property type="match status" value="1"/>
</dbReference>
<accession>A0A8S4N4P7</accession>
<dbReference type="PANTHER" id="PTHR47018">
    <property type="entry name" value="CXC DOMAIN-CONTAINING PROTEIN-RELATED"/>
    <property type="match status" value="1"/>
</dbReference>
<gene>
    <name evidence="3" type="ORF">OFUS_LOCUS3087</name>
</gene>
<feature type="region of interest" description="Disordered" evidence="1">
    <location>
        <begin position="1724"/>
        <end position="1746"/>
    </location>
</feature>